<feature type="transmembrane region" description="Helical" evidence="6">
    <location>
        <begin position="12"/>
        <end position="30"/>
    </location>
</feature>
<keyword evidence="5 6" id="KW-0472">Membrane</keyword>
<dbReference type="EMBL" id="SZOH01001319">
    <property type="protein sequence ID" value="TKJ01422.1"/>
    <property type="molecule type" value="Genomic_DNA"/>
</dbReference>
<evidence type="ECO:0000256" key="2">
    <source>
        <dbReference type="ARBA" id="ARBA00022475"/>
    </source>
</evidence>
<feature type="transmembrane region" description="Helical" evidence="6">
    <location>
        <begin position="87"/>
        <end position="109"/>
    </location>
</feature>
<dbReference type="PANTHER" id="PTHR30250">
    <property type="entry name" value="PST FAMILY PREDICTED COLANIC ACID TRANSPORTER"/>
    <property type="match status" value="1"/>
</dbReference>
<dbReference type="AlphaFoldDB" id="A0A9X9A8B4"/>
<dbReference type="InterPro" id="IPR002797">
    <property type="entry name" value="Polysacc_synth"/>
</dbReference>
<feature type="transmembrane region" description="Helical" evidence="6">
    <location>
        <begin position="121"/>
        <end position="144"/>
    </location>
</feature>
<name>A0A9X9A8B4_BACCE</name>
<comment type="caution">
    <text evidence="7">The sequence shown here is derived from an EMBL/GenBank/DDBJ whole genome shotgun (WGS) entry which is preliminary data.</text>
</comment>
<dbReference type="Proteomes" id="UP000308444">
    <property type="component" value="Unassembled WGS sequence"/>
</dbReference>
<evidence type="ECO:0000256" key="3">
    <source>
        <dbReference type="ARBA" id="ARBA00022692"/>
    </source>
</evidence>
<evidence type="ECO:0000313" key="7">
    <source>
        <dbReference type="EMBL" id="TKJ01422.1"/>
    </source>
</evidence>
<accession>A0A9X9A8B4</accession>
<evidence type="ECO:0000256" key="5">
    <source>
        <dbReference type="ARBA" id="ARBA00023136"/>
    </source>
</evidence>
<evidence type="ECO:0000256" key="4">
    <source>
        <dbReference type="ARBA" id="ARBA00022989"/>
    </source>
</evidence>
<keyword evidence="4 6" id="KW-1133">Transmembrane helix</keyword>
<protein>
    <submittedName>
        <fullName evidence="7">Stage V sporulation protein B</fullName>
    </submittedName>
</protein>
<feature type="transmembrane region" description="Helical" evidence="6">
    <location>
        <begin position="42"/>
        <end position="66"/>
    </location>
</feature>
<dbReference type="GO" id="GO:0005886">
    <property type="term" value="C:plasma membrane"/>
    <property type="evidence" value="ECO:0007669"/>
    <property type="project" value="UniProtKB-SubCell"/>
</dbReference>
<evidence type="ECO:0000256" key="6">
    <source>
        <dbReference type="SAM" id="Phobius"/>
    </source>
</evidence>
<dbReference type="PANTHER" id="PTHR30250:SF24">
    <property type="entry name" value="STAGE V SPORULATION PROTEIN B"/>
    <property type="match status" value="1"/>
</dbReference>
<feature type="transmembrane region" description="Helical" evidence="6">
    <location>
        <begin position="156"/>
        <end position="176"/>
    </location>
</feature>
<keyword evidence="3 6" id="KW-0812">Transmembrane</keyword>
<dbReference type="Pfam" id="PF01943">
    <property type="entry name" value="Polysacc_synt"/>
    <property type="match status" value="1"/>
</dbReference>
<evidence type="ECO:0000256" key="1">
    <source>
        <dbReference type="ARBA" id="ARBA00004651"/>
    </source>
</evidence>
<comment type="subcellular location">
    <subcellularLocation>
        <location evidence="1">Cell membrane</location>
        <topology evidence="1">Multi-pass membrane protein</topology>
    </subcellularLocation>
</comment>
<feature type="non-terminal residue" evidence="7">
    <location>
        <position position="232"/>
    </location>
</feature>
<reference evidence="7 8" key="1">
    <citation type="journal article" date="2019" name="Environ. Microbiol.">
        <title>An active ?-lactamase is a part of an orchestrated cell wall stress resistance network of Bacillus subtilis and related rhizosphere species.</title>
        <authorList>
            <person name="Bucher T."/>
            <person name="Keren-Paz A."/>
            <person name="Hausser J."/>
            <person name="Olender T."/>
            <person name="Cytryn E."/>
            <person name="Kolodkin-Gal I."/>
        </authorList>
    </citation>
    <scope>NUCLEOTIDE SEQUENCE [LARGE SCALE GENOMIC DNA]</scope>
    <source>
        <strain evidence="7 8">I32</strain>
    </source>
</reference>
<sequence length="232" mass="25416">MTRQSFLKGAFILMIAGFITKILGFINRIVMARILGEEGVGLYMMAVPTFILAITLTQIGLPVAIAKFVAEAEAVNDKQRVKKILTVSLAVTSVISIILTIGIMFLTPILAKTLLTDERTYYPLMAILPVVPVIAVSSVLRGYFQGKQNMKPSAYAQVLEQVVRITIIAICIQLFLPYGIEYAAAGAMLSAVLGEVASLLFLLTLFQREKHLSIRSGFFTTVKESKGTFYSL</sequence>
<gene>
    <name evidence="7" type="ORF">FC695_19135</name>
</gene>
<evidence type="ECO:0000313" key="8">
    <source>
        <dbReference type="Proteomes" id="UP000308444"/>
    </source>
</evidence>
<keyword evidence="2" id="KW-1003">Cell membrane</keyword>
<proteinExistence type="predicted"/>
<organism evidence="7 8">
    <name type="scientific">Bacillus cereus</name>
    <dbReference type="NCBI Taxonomy" id="1396"/>
    <lineage>
        <taxon>Bacteria</taxon>
        <taxon>Bacillati</taxon>
        <taxon>Bacillota</taxon>
        <taxon>Bacilli</taxon>
        <taxon>Bacillales</taxon>
        <taxon>Bacillaceae</taxon>
        <taxon>Bacillus</taxon>
        <taxon>Bacillus cereus group</taxon>
    </lineage>
</organism>
<dbReference type="InterPro" id="IPR050833">
    <property type="entry name" value="Poly_Biosynth_Transport"/>
</dbReference>
<feature type="transmembrane region" description="Helical" evidence="6">
    <location>
        <begin position="182"/>
        <end position="206"/>
    </location>
</feature>